<gene>
    <name evidence="2" type="ORF">OBRU01_14728</name>
</gene>
<comment type="caution">
    <text evidence="2">The sequence shown here is derived from an EMBL/GenBank/DDBJ whole genome shotgun (WGS) entry which is preliminary data.</text>
</comment>
<name>A0A0L7L6N6_OPEBR</name>
<evidence type="ECO:0000256" key="1">
    <source>
        <dbReference type="SAM" id="SignalP"/>
    </source>
</evidence>
<keyword evidence="1" id="KW-0732">Signal</keyword>
<feature type="non-terminal residue" evidence="2">
    <location>
        <position position="276"/>
    </location>
</feature>
<dbReference type="AlphaFoldDB" id="A0A0L7L6N6"/>
<organism evidence="2 3">
    <name type="scientific">Operophtera brumata</name>
    <name type="common">Winter moth</name>
    <name type="synonym">Phalaena brumata</name>
    <dbReference type="NCBI Taxonomy" id="104452"/>
    <lineage>
        <taxon>Eukaryota</taxon>
        <taxon>Metazoa</taxon>
        <taxon>Ecdysozoa</taxon>
        <taxon>Arthropoda</taxon>
        <taxon>Hexapoda</taxon>
        <taxon>Insecta</taxon>
        <taxon>Pterygota</taxon>
        <taxon>Neoptera</taxon>
        <taxon>Endopterygota</taxon>
        <taxon>Lepidoptera</taxon>
        <taxon>Glossata</taxon>
        <taxon>Ditrysia</taxon>
        <taxon>Geometroidea</taxon>
        <taxon>Geometridae</taxon>
        <taxon>Larentiinae</taxon>
        <taxon>Operophtera</taxon>
    </lineage>
</organism>
<feature type="chain" id="PRO_5013153265" evidence="1">
    <location>
        <begin position="16"/>
        <end position="276"/>
    </location>
</feature>
<proteinExistence type="predicted"/>
<reference evidence="2 3" key="1">
    <citation type="journal article" date="2015" name="Genome Biol. Evol.">
        <title>The genome of winter moth (Operophtera brumata) provides a genomic perspective on sexual dimorphism and phenology.</title>
        <authorList>
            <person name="Derks M.F."/>
            <person name="Smit S."/>
            <person name="Salis L."/>
            <person name="Schijlen E."/>
            <person name="Bossers A."/>
            <person name="Mateman C."/>
            <person name="Pijl A.S."/>
            <person name="de Ridder D."/>
            <person name="Groenen M.A."/>
            <person name="Visser M.E."/>
            <person name="Megens H.J."/>
        </authorList>
    </citation>
    <scope>NUCLEOTIDE SEQUENCE [LARGE SCALE GENOMIC DNA]</scope>
    <source>
        <strain evidence="2">WM2013NL</strain>
        <tissue evidence="2">Head and thorax</tissue>
    </source>
</reference>
<dbReference type="Pfam" id="PF07898">
    <property type="entry name" value="DUF1676"/>
    <property type="match status" value="2"/>
</dbReference>
<dbReference type="InterPro" id="IPR012464">
    <property type="entry name" value="DUF1676"/>
</dbReference>
<protein>
    <submittedName>
        <fullName evidence="2">Putative Osiris</fullName>
    </submittedName>
</protein>
<feature type="signal peptide" evidence="1">
    <location>
        <begin position="1"/>
        <end position="15"/>
    </location>
</feature>
<sequence>MNHFIILTFIASCVALPTDEVKTEKRVKDCSNGILNPTCLKIGAITLMERLNKKDEVSLFPGVSLVKEAGDKTKYETVAAEFARSLTGTDEKLDKYLLYHVGSFLDTHSVKFRLLDESSVEEASGVMGEARAKNVSTMYRIPYIFIIACVFALPNPENLKENVEIPRSIGKDCSNGIFSPTCLKIEAISLLEKLSSKDEIRLLPGISVVKESTENGSKAEEFAAELARALPTKPDERLDKFLLYKLGSYLDSHTVRLRLLDDTAAEEARSLVGEAR</sequence>
<accession>A0A0L7L6N6</accession>
<dbReference type="EMBL" id="JTDY01002603">
    <property type="protein sequence ID" value="KOB71117.1"/>
    <property type="molecule type" value="Genomic_DNA"/>
</dbReference>
<dbReference type="Proteomes" id="UP000037510">
    <property type="component" value="Unassembled WGS sequence"/>
</dbReference>
<dbReference type="PANTHER" id="PTHR21879">
    <property type="entry name" value="FI03362P-RELATED-RELATED"/>
    <property type="match status" value="1"/>
</dbReference>
<evidence type="ECO:0000313" key="2">
    <source>
        <dbReference type="EMBL" id="KOB71117.1"/>
    </source>
</evidence>
<keyword evidence="3" id="KW-1185">Reference proteome</keyword>
<dbReference type="GO" id="GO:0016020">
    <property type="term" value="C:membrane"/>
    <property type="evidence" value="ECO:0007669"/>
    <property type="project" value="TreeGrafter"/>
</dbReference>
<evidence type="ECO:0000313" key="3">
    <source>
        <dbReference type="Proteomes" id="UP000037510"/>
    </source>
</evidence>